<dbReference type="InterPro" id="IPR019956">
    <property type="entry name" value="Ubiquitin_dom"/>
</dbReference>
<dbReference type="GeneID" id="14922505"/>
<feature type="compositionally biased region" description="Basic residues" evidence="3">
    <location>
        <begin position="309"/>
        <end position="325"/>
    </location>
</feature>
<dbReference type="VEuPathDB" id="AmoebaDB:ACA1_228730"/>
<feature type="compositionally biased region" description="Low complexity" evidence="3">
    <location>
        <begin position="775"/>
        <end position="806"/>
    </location>
</feature>
<organism evidence="6 7">
    <name type="scientific">Acanthamoeba castellanii (strain ATCC 30010 / Neff)</name>
    <dbReference type="NCBI Taxonomy" id="1257118"/>
    <lineage>
        <taxon>Eukaryota</taxon>
        <taxon>Amoebozoa</taxon>
        <taxon>Discosea</taxon>
        <taxon>Longamoebia</taxon>
        <taxon>Centramoebida</taxon>
        <taxon>Acanthamoebidae</taxon>
        <taxon>Acanthamoeba</taxon>
    </lineage>
</organism>
<evidence type="ECO:0000256" key="1">
    <source>
        <dbReference type="PROSITE-ProRule" id="PRU00175"/>
    </source>
</evidence>
<feature type="domain" description="Ubiquitin-like" evidence="4">
    <location>
        <begin position="217"/>
        <end position="274"/>
    </location>
</feature>
<keyword evidence="2" id="KW-0175">Coiled coil</keyword>
<dbReference type="SMART" id="SM00213">
    <property type="entry name" value="UBQ"/>
    <property type="match status" value="2"/>
</dbReference>
<feature type="compositionally biased region" description="Basic and acidic residues" evidence="3">
    <location>
        <begin position="393"/>
        <end position="421"/>
    </location>
</feature>
<feature type="compositionally biased region" description="Basic and acidic residues" evidence="3">
    <location>
        <begin position="290"/>
        <end position="308"/>
    </location>
</feature>
<dbReference type="GO" id="GO:0008270">
    <property type="term" value="F:zinc ion binding"/>
    <property type="evidence" value="ECO:0007669"/>
    <property type="project" value="UniProtKB-KW"/>
</dbReference>
<feature type="compositionally biased region" description="Basic and acidic residues" evidence="3">
    <location>
        <begin position="727"/>
        <end position="750"/>
    </location>
</feature>
<dbReference type="Gene3D" id="3.30.40.10">
    <property type="entry name" value="Zinc/RING finger domain, C3HC4 (zinc finger)"/>
    <property type="match status" value="1"/>
</dbReference>
<evidence type="ECO:0000259" key="5">
    <source>
        <dbReference type="PROSITE" id="PS50089"/>
    </source>
</evidence>
<dbReference type="InterPro" id="IPR013083">
    <property type="entry name" value="Znf_RING/FYVE/PHD"/>
</dbReference>
<feature type="domain" description="RING-type" evidence="5">
    <location>
        <begin position="1299"/>
        <end position="1337"/>
    </location>
</feature>
<evidence type="ECO:0000313" key="7">
    <source>
        <dbReference type="Proteomes" id="UP000011083"/>
    </source>
</evidence>
<keyword evidence="1" id="KW-0862">Zinc</keyword>
<feature type="compositionally biased region" description="Low complexity" evidence="3">
    <location>
        <begin position="820"/>
        <end position="834"/>
    </location>
</feature>
<gene>
    <name evidence="6" type="ORF">ACA1_228730</name>
</gene>
<feature type="compositionally biased region" description="Basic and acidic residues" evidence="3">
    <location>
        <begin position="549"/>
        <end position="559"/>
    </location>
</feature>
<dbReference type="InterPro" id="IPR050158">
    <property type="entry name" value="Ubiquitin_ubiquitin-like"/>
</dbReference>
<feature type="compositionally biased region" description="Basic and acidic residues" evidence="3">
    <location>
        <begin position="972"/>
        <end position="985"/>
    </location>
</feature>
<dbReference type="PRINTS" id="PR00348">
    <property type="entry name" value="UBIQUITIN"/>
</dbReference>
<dbReference type="Proteomes" id="UP000011083">
    <property type="component" value="Unassembled WGS sequence"/>
</dbReference>
<keyword evidence="1" id="KW-0863">Zinc-finger</keyword>
<feature type="compositionally biased region" description="Basic residues" evidence="3">
    <location>
        <begin position="378"/>
        <end position="392"/>
    </location>
</feature>
<feature type="compositionally biased region" description="Basic residues" evidence="3">
    <location>
        <begin position="574"/>
        <end position="591"/>
    </location>
</feature>
<dbReference type="CDD" id="cd17039">
    <property type="entry name" value="Ubl_ubiquitin_like"/>
    <property type="match status" value="1"/>
</dbReference>
<dbReference type="PROSITE" id="PS50053">
    <property type="entry name" value="UBIQUITIN_2"/>
    <property type="match status" value="2"/>
</dbReference>
<dbReference type="InterPro" id="IPR001841">
    <property type="entry name" value="Znf_RING"/>
</dbReference>
<feature type="compositionally biased region" description="Low complexity" evidence="3">
    <location>
        <begin position="751"/>
        <end position="760"/>
    </location>
</feature>
<dbReference type="SUPFAM" id="SSF54236">
    <property type="entry name" value="Ubiquitin-like"/>
    <property type="match status" value="2"/>
</dbReference>
<feature type="compositionally biased region" description="Acidic residues" evidence="3">
    <location>
        <begin position="598"/>
        <end position="628"/>
    </location>
</feature>
<evidence type="ECO:0000256" key="2">
    <source>
        <dbReference type="SAM" id="Coils"/>
    </source>
</evidence>
<feature type="region of interest" description="Disordered" evidence="3">
    <location>
        <begin position="1347"/>
        <end position="1368"/>
    </location>
</feature>
<name>L8H8S4_ACACF</name>
<sequence>MQIFVKALSGRTITLEVESGDTVETVKQKVHDKEGVPKELQRLICAGKQLEDGRSLADYNIQKESCLQLFVRISLYVEKITFFVKNLGVLGGDATNPSAAVAVDGLGAHALIHSPTGGELCAAALKDPRGTRGAPACGHLHHQHHQHLTQLQQQQLQQYHPHYQQQYAQQQLPLEVALAAVPPASALPSDLERNQRERMRDAKRREREGYQGLVYRLEAKTSDPIGSVKLLIEQKAGIRAEKQQLYFEKYQQPLEDHECLGHYLVKDGDTLYLLRTDADDEDYHMKGKKGKEEKGEKLGEVGTETEKKERKRKEKKKERRKKKREREKEKKEEERLEREREKKRLLRREQAKRMEIEMREREKEIEKEVLQMKMMEKQKKKIKGRTKRKQDAKKRDKEKKEKERERRQKELLRREKERQMKATDPPAKPPSAAAAAAAKSLAAAGQQPQAAGAACGKPADGLAQPRALNGAAAGGGLLNRVPSARRQSSPPGSMGFVSEAGDCMLTKDEEALLAAADERELTESEHEWIREMESRERRKLMWLEGAKSEGKLSAAEHQHLQHLQQQLQRGAGHLGHHAHPHAHLPHHHPHAYHANSADLDDDDDDEDDEDDEEEEDDEDDDDDEEEERDYVGGGSITIDPASRAHRFVDARTLELEEKRKGLEEEQQRKMREIEKKRKEIEERIRIEMEERRKRELREKEEKERAEAAAAAAAAALAAQQAQQRLQLEAKERERKEHEQRERENAARKQAELVAQQQQAQKLKEQQQKAAKEKAAAAAAAAAAAKEKAAATAQQPAQVKATAAAAEPQKESPVVAANGTPPKQKAAQPQPASEAQPKEKKKVKVDQKDDLKKKEREVAELKEELKRKEKEVQMLESMKKELEIEREKEREVKKVNGASHIDGDGEIFDAVIDVDLDYNDVTQTIEALAYSSFLRINKREGREEGDQAIDYSLFSPDYDSFYYFGHYMVEKSGGENEKESGEDDNHHQRRRRHGILGPVVGDDDDDSDTDEEGSEEDEAELDRRRRKADAAASKATSPQQQVSPRVAVPRSSAPDQHPYAQMLALTADIDSAKQRPTAAAGRNGYRNVSSSSTTVDSVVVDAHNGGHHDGSGSGSGEVGSSVEQQERSLFAGDEWSIVDHDENDDEDMTERGYLMIIEEQRRALELLMHELAEQKGFRDVGWTNAYAGAGTGVDAQLQQQQQQQQQRDEHAMAAARADEHAILRRENERLRKENKKLRRENERMLGNPTELGSMSLLELKALERRMKTSYDFIYDHLLRRMEGQMKKAGLAALKAAAADCALCRSKRVESVCLPCGHIPFCNACSGRVTIGSECPMCSKQIRHIHREQRPVVQVDEATTPAPSGAPHSA</sequence>
<keyword evidence="1" id="KW-0479">Metal-binding</keyword>
<feature type="compositionally biased region" description="Basic and acidic residues" evidence="3">
    <location>
        <begin position="761"/>
        <end position="774"/>
    </location>
</feature>
<dbReference type="PROSITE" id="PS50089">
    <property type="entry name" value="ZF_RING_2"/>
    <property type="match status" value="1"/>
</dbReference>
<dbReference type="Pfam" id="PF00240">
    <property type="entry name" value="ubiquitin"/>
    <property type="match status" value="2"/>
</dbReference>
<dbReference type="SUPFAM" id="SSF57850">
    <property type="entry name" value="RING/U-box"/>
    <property type="match status" value="1"/>
</dbReference>
<feature type="region of interest" description="Disordered" evidence="3">
    <location>
        <begin position="972"/>
        <end position="1053"/>
    </location>
</feature>
<dbReference type="KEGG" id="acan:ACA1_228730"/>
<feature type="coiled-coil region" evidence="2">
    <location>
        <begin position="1219"/>
        <end position="1246"/>
    </location>
</feature>
<feature type="compositionally biased region" description="Acidic residues" evidence="3">
    <location>
        <begin position="1000"/>
        <end position="1019"/>
    </location>
</feature>
<dbReference type="STRING" id="1257118.L8H8S4"/>
<feature type="domain" description="Ubiquitin-like" evidence="4">
    <location>
        <begin position="1"/>
        <end position="72"/>
    </location>
</feature>
<evidence type="ECO:0000313" key="6">
    <source>
        <dbReference type="EMBL" id="ELR21602.1"/>
    </source>
</evidence>
<dbReference type="EMBL" id="KB007901">
    <property type="protein sequence ID" value="ELR21602.1"/>
    <property type="molecule type" value="Genomic_DNA"/>
</dbReference>
<protein>
    <submittedName>
        <fullName evidence="6">Ubiquitin domain containing protein</fullName>
    </submittedName>
</protein>
<feature type="region of interest" description="Disordered" evidence="3">
    <location>
        <begin position="549"/>
        <end position="646"/>
    </location>
</feature>
<feature type="compositionally biased region" description="Basic and acidic residues" evidence="3">
    <location>
        <begin position="326"/>
        <end position="377"/>
    </location>
</feature>
<dbReference type="InterPro" id="IPR029071">
    <property type="entry name" value="Ubiquitin-like_domsf"/>
</dbReference>
<feature type="region of interest" description="Disordered" evidence="3">
    <location>
        <begin position="691"/>
        <end position="853"/>
    </location>
</feature>
<dbReference type="PANTHER" id="PTHR10666">
    <property type="entry name" value="UBIQUITIN"/>
    <property type="match status" value="1"/>
</dbReference>
<dbReference type="RefSeq" id="XP_004346547.1">
    <property type="nucleotide sequence ID" value="XM_004346497.1"/>
</dbReference>
<dbReference type="InterPro" id="IPR000626">
    <property type="entry name" value="Ubiquitin-like_dom"/>
</dbReference>
<evidence type="ECO:0000256" key="3">
    <source>
        <dbReference type="SAM" id="MobiDB-lite"/>
    </source>
</evidence>
<dbReference type="OrthoDB" id="428577at2759"/>
<feature type="compositionally biased region" description="Basic and acidic residues" evidence="3">
    <location>
        <begin position="843"/>
        <end position="853"/>
    </location>
</feature>
<feature type="region of interest" description="Disordered" evidence="3">
    <location>
        <begin position="283"/>
        <end position="501"/>
    </location>
</feature>
<evidence type="ECO:0000259" key="4">
    <source>
        <dbReference type="PROSITE" id="PS50053"/>
    </source>
</evidence>
<feature type="compositionally biased region" description="Basic and acidic residues" evidence="3">
    <location>
        <begin position="691"/>
        <end position="706"/>
    </location>
</feature>
<keyword evidence="7" id="KW-1185">Reference proteome</keyword>
<feature type="compositionally biased region" description="Low complexity" evidence="3">
    <location>
        <begin position="430"/>
        <end position="459"/>
    </location>
</feature>
<accession>L8H8S4</accession>
<feature type="region of interest" description="Disordered" evidence="3">
    <location>
        <begin position="1103"/>
        <end position="1123"/>
    </location>
</feature>
<dbReference type="Gene3D" id="3.10.20.90">
    <property type="entry name" value="Phosphatidylinositol 3-kinase Catalytic Subunit, Chain A, domain 1"/>
    <property type="match status" value="2"/>
</dbReference>
<dbReference type="Pfam" id="PF13920">
    <property type="entry name" value="zf-C3HC4_3"/>
    <property type="match status" value="1"/>
</dbReference>
<feature type="compositionally biased region" description="Low complexity" evidence="3">
    <location>
        <begin position="707"/>
        <end position="726"/>
    </location>
</feature>
<dbReference type="SMART" id="SM00184">
    <property type="entry name" value="RING"/>
    <property type="match status" value="1"/>
</dbReference>
<reference evidence="6 7" key="1">
    <citation type="journal article" date="2013" name="Genome Biol.">
        <title>Genome of Acanthamoeba castellanii highlights extensive lateral gene transfer and early evolution of tyrosine kinase signaling.</title>
        <authorList>
            <person name="Clarke M."/>
            <person name="Lohan A.J."/>
            <person name="Liu B."/>
            <person name="Lagkouvardos I."/>
            <person name="Roy S."/>
            <person name="Zafar N."/>
            <person name="Bertelli C."/>
            <person name="Schilde C."/>
            <person name="Kianianmomeni A."/>
            <person name="Burglin T.R."/>
            <person name="Frech C."/>
            <person name="Turcotte B."/>
            <person name="Kopec K.O."/>
            <person name="Synnott J.M."/>
            <person name="Choo C."/>
            <person name="Paponov I."/>
            <person name="Finkler A."/>
            <person name="Soon Heng Tan C."/>
            <person name="Hutchins A.P."/>
            <person name="Weinmeier T."/>
            <person name="Rattei T."/>
            <person name="Chu J.S."/>
            <person name="Gimenez G."/>
            <person name="Irimia M."/>
            <person name="Rigden D.J."/>
            <person name="Fitzpatrick D.A."/>
            <person name="Lorenzo-Morales J."/>
            <person name="Bateman A."/>
            <person name="Chiu C.H."/>
            <person name="Tang P."/>
            <person name="Hegemann P."/>
            <person name="Fromm H."/>
            <person name="Raoult D."/>
            <person name="Greub G."/>
            <person name="Miranda-Saavedra D."/>
            <person name="Chen N."/>
            <person name="Nash P."/>
            <person name="Ginger M.L."/>
            <person name="Horn M."/>
            <person name="Schaap P."/>
            <person name="Caler L."/>
            <person name="Loftus B."/>
        </authorList>
    </citation>
    <scope>NUCLEOTIDE SEQUENCE [LARGE SCALE GENOMIC DNA]</scope>
    <source>
        <strain evidence="6 7">Neff</strain>
    </source>
</reference>
<proteinExistence type="predicted"/>
<feature type="compositionally biased region" description="Low complexity" evidence="3">
    <location>
        <begin position="561"/>
        <end position="571"/>
    </location>
</feature>
<dbReference type="FunFam" id="3.10.20.90:FF:000160">
    <property type="entry name" value="Polyubiquitin-C"/>
    <property type="match status" value="1"/>
</dbReference>